<dbReference type="Proteomes" id="UP000292564">
    <property type="component" value="Unassembled WGS sequence"/>
</dbReference>
<feature type="compositionally biased region" description="Polar residues" evidence="1">
    <location>
        <begin position="40"/>
        <end position="56"/>
    </location>
</feature>
<feature type="compositionally biased region" description="Low complexity" evidence="1">
    <location>
        <begin position="103"/>
        <end position="112"/>
    </location>
</feature>
<dbReference type="AlphaFoldDB" id="A0A4Q7ZPD0"/>
<dbReference type="Pfam" id="PF01522">
    <property type="entry name" value="Polysacc_deac_1"/>
    <property type="match status" value="1"/>
</dbReference>
<evidence type="ECO:0000313" key="4">
    <source>
        <dbReference type="EMBL" id="RZU52179.1"/>
    </source>
</evidence>
<feature type="domain" description="NodB homology" evidence="3">
    <location>
        <begin position="111"/>
        <end position="299"/>
    </location>
</feature>
<dbReference type="InterPro" id="IPR002509">
    <property type="entry name" value="NODB_dom"/>
</dbReference>
<feature type="region of interest" description="Disordered" evidence="1">
    <location>
        <begin position="35"/>
        <end position="122"/>
    </location>
</feature>
<evidence type="ECO:0000256" key="1">
    <source>
        <dbReference type="SAM" id="MobiDB-lite"/>
    </source>
</evidence>
<protein>
    <submittedName>
        <fullName evidence="4">Peptidoglycan/xylan/chitin deacetylase (PgdA/CDA1 family)</fullName>
    </submittedName>
</protein>
<name>A0A4Q7ZPD0_9ACTN</name>
<gene>
    <name evidence="4" type="ORF">EV385_4023</name>
</gene>
<dbReference type="InterPro" id="IPR011330">
    <property type="entry name" value="Glyco_hydro/deAcase_b/a-brl"/>
</dbReference>
<dbReference type="RefSeq" id="WP_242624966.1">
    <property type="nucleotide sequence ID" value="NZ_SHKY01000001.1"/>
</dbReference>
<keyword evidence="2" id="KW-0732">Signal</keyword>
<dbReference type="GO" id="GO:0016810">
    <property type="term" value="F:hydrolase activity, acting on carbon-nitrogen (but not peptide) bonds"/>
    <property type="evidence" value="ECO:0007669"/>
    <property type="project" value="InterPro"/>
</dbReference>
<dbReference type="EMBL" id="SHKY01000001">
    <property type="protein sequence ID" value="RZU52179.1"/>
    <property type="molecule type" value="Genomic_DNA"/>
</dbReference>
<accession>A0A4Q7ZPD0</accession>
<dbReference type="GO" id="GO:0005975">
    <property type="term" value="P:carbohydrate metabolic process"/>
    <property type="evidence" value="ECO:0007669"/>
    <property type="project" value="InterPro"/>
</dbReference>
<feature type="signal peptide" evidence="2">
    <location>
        <begin position="1"/>
        <end position="29"/>
    </location>
</feature>
<dbReference type="PROSITE" id="PS51677">
    <property type="entry name" value="NODB"/>
    <property type="match status" value="1"/>
</dbReference>
<dbReference type="PROSITE" id="PS51257">
    <property type="entry name" value="PROKAR_LIPOPROTEIN"/>
    <property type="match status" value="1"/>
</dbReference>
<dbReference type="PANTHER" id="PTHR10587">
    <property type="entry name" value="GLYCOSYL TRANSFERASE-RELATED"/>
    <property type="match status" value="1"/>
</dbReference>
<evidence type="ECO:0000259" key="3">
    <source>
        <dbReference type="PROSITE" id="PS51677"/>
    </source>
</evidence>
<evidence type="ECO:0000313" key="5">
    <source>
        <dbReference type="Proteomes" id="UP000292564"/>
    </source>
</evidence>
<reference evidence="4 5" key="1">
    <citation type="submission" date="2019-02" db="EMBL/GenBank/DDBJ databases">
        <title>Sequencing the genomes of 1000 actinobacteria strains.</title>
        <authorList>
            <person name="Klenk H.-P."/>
        </authorList>
    </citation>
    <scope>NUCLEOTIDE SEQUENCE [LARGE SCALE GENOMIC DNA]</scope>
    <source>
        <strain evidence="4 5">DSM 45162</strain>
    </source>
</reference>
<dbReference type="CDD" id="cd10917">
    <property type="entry name" value="CE4_NodB_like_6s_7s"/>
    <property type="match status" value="1"/>
</dbReference>
<dbReference type="Gene3D" id="3.20.20.370">
    <property type="entry name" value="Glycoside hydrolase/deacetylase"/>
    <property type="match status" value="1"/>
</dbReference>
<organism evidence="4 5">
    <name type="scientific">Krasilnikovia cinnamomea</name>
    <dbReference type="NCBI Taxonomy" id="349313"/>
    <lineage>
        <taxon>Bacteria</taxon>
        <taxon>Bacillati</taxon>
        <taxon>Actinomycetota</taxon>
        <taxon>Actinomycetes</taxon>
        <taxon>Micromonosporales</taxon>
        <taxon>Micromonosporaceae</taxon>
        <taxon>Krasilnikovia</taxon>
    </lineage>
</organism>
<sequence length="299" mass="31195">MGFPNRRAFRTVAATLVIAAFAGCGTAMAADGTPLWTSPRAAQSETPASHAPSTVDSAPPAPATHGPTRPPAPGPGLPGADASGRQPPPGPLTGKMRLGGPAGSATSTGTASVALTFDDGPDPAQTPRLLDLLAKYDVKATFCLVGKNVAAHPGLVRRIAAEGHTLCNHTWRHSFTLGKQSPAAIRADLQRTNDAIRRAAPGAPIRFMRAPGGNFTPAFVSVAAELGMASIYWSADPRDWDHPAGESGAAHRARVTRAVQRHTGRGAIVLSHDYAEPDTIAVYRTLLPWLKSRFHLAAL</sequence>
<proteinExistence type="predicted"/>
<dbReference type="SUPFAM" id="SSF88713">
    <property type="entry name" value="Glycoside hydrolase/deacetylase"/>
    <property type="match status" value="1"/>
</dbReference>
<dbReference type="InterPro" id="IPR050248">
    <property type="entry name" value="Polysacc_deacetylase_ArnD"/>
</dbReference>
<feature type="chain" id="PRO_5020540325" evidence="2">
    <location>
        <begin position="30"/>
        <end position="299"/>
    </location>
</feature>
<evidence type="ECO:0000256" key="2">
    <source>
        <dbReference type="SAM" id="SignalP"/>
    </source>
</evidence>
<keyword evidence="5" id="KW-1185">Reference proteome</keyword>
<comment type="caution">
    <text evidence="4">The sequence shown here is derived from an EMBL/GenBank/DDBJ whole genome shotgun (WGS) entry which is preliminary data.</text>
</comment>